<gene>
    <name evidence="3" type="primary">20351720</name>
    <name evidence="2" type="ORF">GGTG_11262</name>
</gene>
<reference evidence="4" key="1">
    <citation type="submission" date="2010-07" db="EMBL/GenBank/DDBJ databases">
        <title>The genome sequence of Gaeumannomyces graminis var. tritici strain R3-111a-1.</title>
        <authorList>
            <consortium name="The Broad Institute Genome Sequencing Platform"/>
            <person name="Ma L.-J."/>
            <person name="Dead R."/>
            <person name="Young S."/>
            <person name="Zeng Q."/>
            <person name="Koehrsen M."/>
            <person name="Alvarado L."/>
            <person name="Berlin A."/>
            <person name="Chapman S.B."/>
            <person name="Chen Z."/>
            <person name="Freedman E."/>
            <person name="Gellesch M."/>
            <person name="Goldberg J."/>
            <person name="Griggs A."/>
            <person name="Gujja S."/>
            <person name="Heilman E.R."/>
            <person name="Heiman D."/>
            <person name="Hepburn T."/>
            <person name="Howarth C."/>
            <person name="Jen D."/>
            <person name="Larson L."/>
            <person name="Mehta T."/>
            <person name="Neiman D."/>
            <person name="Pearson M."/>
            <person name="Roberts A."/>
            <person name="Saif S."/>
            <person name="Shea T."/>
            <person name="Shenoy N."/>
            <person name="Sisk P."/>
            <person name="Stolte C."/>
            <person name="Sykes S."/>
            <person name="Walk T."/>
            <person name="White J."/>
            <person name="Yandava C."/>
            <person name="Haas B."/>
            <person name="Nusbaum C."/>
            <person name="Birren B."/>
        </authorList>
    </citation>
    <scope>NUCLEOTIDE SEQUENCE [LARGE SCALE GENOMIC DNA]</scope>
    <source>
        <strain evidence="4">R3-111a-1</strain>
    </source>
</reference>
<sequence length="168" mass="18789">MQPKSKIAADRALLLESNADQGVERGGAGIRENKGRQMVEGQNHDWLYKDMAPRRKGIGSAGKSCVDKKTRRPVTLSAESRRRRWGLEAWVGMRVGKLVVIGEREEDGDRYLCSQRASGLKLEVVGKLYQVDSRAFGRRQRRRGECFVEERGKRRGKGGGGAVEGGRY</sequence>
<evidence type="ECO:0000313" key="3">
    <source>
        <dbReference type="EnsemblFungi" id="EJT72014"/>
    </source>
</evidence>
<reference evidence="3" key="5">
    <citation type="submission" date="2018-04" db="UniProtKB">
        <authorList>
            <consortium name="EnsemblFungi"/>
        </authorList>
    </citation>
    <scope>IDENTIFICATION</scope>
    <source>
        <strain evidence="3">R3-111a-1</strain>
    </source>
</reference>
<reference evidence="2" key="2">
    <citation type="submission" date="2010-07" db="EMBL/GenBank/DDBJ databases">
        <authorList>
            <consortium name="The Broad Institute Genome Sequencing Platform"/>
            <consortium name="Broad Institute Genome Sequencing Center for Infectious Disease"/>
            <person name="Ma L.-J."/>
            <person name="Dead R."/>
            <person name="Young S."/>
            <person name="Zeng Q."/>
            <person name="Koehrsen M."/>
            <person name="Alvarado L."/>
            <person name="Berlin A."/>
            <person name="Chapman S.B."/>
            <person name="Chen Z."/>
            <person name="Freedman E."/>
            <person name="Gellesch M."/>
            <person name="Goldberg J."/>
            <person name="Griggs A."/>
            <person name="Gujja S."/>
            <person name="Heilman E.R."/>
            <person name="Heiman D."/>
            <person name="Hepburn T."/>
            <person name="Howarth C."/>
            <person name="Jen D."/>
            <person name="Larson L."/>
            <person name="Mehta T."/>
            <person name="Neiman D."/>
            <person name="Pearson M."/>
            <person name="Roberts A."/>
            <person name="Saif S."/>
            <person name="Shea T."/>
            <person name="Shenoy N."/>
            <person name="Sisk P."/>
            <person name="Stolte C."/>
            <person name="Sykes S."/>
            <person name="Walk T."/>
            <person name="White J."/>
            <person name="Yandava C."/>
            <person name="Haas B."/>
            <person name="Nusbaum C."/>
            <person name="Birren B."/>
        </authorList>
    </citation>
    <scope>NUCLEOTIDE SEQUENCE</scope>
    <source>
        <strain evidence="2">R3-111a-1</strain>
    </source>
</reference>
<dbReference type="GeneID" id="20351720"/>
<accession>J3PCP4</accession>
<evidence type="ECO:0000313" key="4">
    <source>
        <dbReference type="Proteomes" id="UP000006039"/>
    </source>
</evidence>
<organism evidence="2">
    <name type="scientific">Gaeumannomyces tritici (strain R3-111a-1)</name>
    <name type="common">Wheat and barley take-all root rot fungus</name>
    <name type="synonym">Gaeumannomyces graminis var. tritici</name>
    <dbReference type="NCBI Taxonomy" id="644352"/>
    <lineage>
        <taxon>Eukaryota</taxon>
        <taxon>Fungi</taxon>
        <taxon>Dikarya</taxon>
        <taxon>Ascomycota</taxon>
        <taxon>Pezizomycotina</taxon>
        <taxon>Sordariomycetes</taxon>
        <taxon>Sordariomycetidae</taxon>
        <taxon>Magnaporthales</taxon>
        <taxon>Magnaporthaceae</taxon>
        <taxon>Gaeumannomyces</taxon>
    </lineage>
</organism>
<dbReference type="EnsemblFungi" id="EJT72014">
    <property type="protein sequence ID" value="EJT72014"/>
    <property type="gene ID" value="GGTG_11262"/>
</dbReference>
<dbReference type="EMBL" id="GL385400">
    <property type="protein sequence ID" value="EJT72014.1"/>
    <property type="molecule type" value="Genomic_DNA"/>
</dbReference>
<reference evidence="3" key="4">
    <citation type="journal article" date="2015" name="G3 (Bethesda)">
        <title>Genome sequences of three phytopathogenic species of the Magnaporthaceae family of fungi.</title>
        <authorList>
            <person name="Okagaki L.H."/>
            <person name="Nunes C.C."/>
            <person name="Sailsbery J."/>
            <person name="Clay B."/>
            <person name="Brown D."/>
            <person name="John T."/>
            <person name="Oh Y."/>
            <person name="Young N."/>
            <person name="Fitzgerald M."/>
            <person name="Haas B.J."/>
            <person name="Zeng Q."/>
            <person name="Young S."/>
            <person name="Adiconis X."/>
            <person name="Fan L."/>
            <person name="Levin J.Z."/>
            <person name="Mitchell T.K."/>
            <person name="Okubara P.A."/>
            <person name="Farman M.L."/>
            <person name="Kohn L.M."/>
            <person name="Birren B."/>
            <person name="Ma L.-J."/>
            <person name="Dean R.A."/>
        </authorList>
    </citation>
    <scope>NUCLEOTIDE SEQUENCE</scope>
    <source>
        <strain evidence="3">R3-111a-1</strain>
    </source>
</reference>
<evidence type="ECO:0000313" key="2">
    <source>
        <dbReference type="EMBL" id="EJT72014.1"/>
    </source>
</evidence>
<proteinExistence type="predicted"/>
<dbReference type="AlphaFoldDB" id="J3PCP4"/>
<dbReference type="VEuPathDB" id="FungiDB:GGTG_11262"/>
<evidence type="ECO:0000256" key="1">
    <source>
        <dbReference type="SAM" id="MobiDB-lite"/>
    </source>
</evidence>
<keyword evidence="4" id="KW-1185">Reference proteome</keyword>
<name>J3PCP4_GAET3</name>
<dbReference type="Proteomes" id="UP000006039">
    <property type="component" value="Unassembled WGS sequence"/>
</dbReference>
<reference evidence="2" key="3">
    <citation type="submission" date="2010-09" db="EMBL/GenBank/DDBJ databases">
        <title>Annotation of Gaeumannomyces graminis var. tritici R3-111a-1.</title>
        <authorList>
            <consortium name="The Broad Institute Genome Sequencing Platform"/>
            <person name="Ma L.-J."/>
            <person name="Dead R."/>
            <person name="Young S.K."/>
            <person name="Zeng Q."/>
            <person name="Gargeya S."/>
            <person name="Fitzgerald M."/>
            <person name="Haas B."/>
            <person name="Abouelleil A."/>
            <person name="Alvarado L."/>
            <person name="Arachchi H.M."/>
            <person name="Berlin A."/>
            <person name="Brown A."/>
            <person name="Chapman S.B."/>
            <person name="Chen Z."/>
            <person name="Dunbar C."/>
            <person name="Freedman E."/>
            <person name="Gearin G."/>
            <person name="Gellesch M."/>
            <person name="Goldberg J."/>
            <person name="Griggs A."/>
            <person name="Gujja S."/>
            <person name="Heiman D."/>
            <person name="Howarth C."/>
            <person name="Larson L."/>
            <person name="Lui A."/>
            <person name="MacDonald P.J.P."/>
            <person name="Mehta T."/>
            <person name="Montmayeur A."/>
            <person name="Murphy C."/>
            <person name="Neiman D."/>
            <person name="Pearson M."/>
            <person name="Priest M."/>
            <person name="Roberts A."/>
            <person name="Saif S."/>
            <person name="Shea T."/>
            <person name="Shenoy N."/>
            <person name="Sisk P."/>
            <person name="Stolte C."/>
            <person name="Sykes S."/>
            <person name="Yandava C."/>
            <person name="Wortman J."/>
            <person name="Nusbaum C."/>
            <person name="Birren B."/>
        </authorList>
    </citation>
    <scope>NUCLEOTIDE SEQUENCE</scope>
    <source>
        <strain evidence="2">R3-111a-1</strain>
    </source>
</reference>
<feature type="region of interest" description="Disordered" evidence="1">
    <location>
        <begin position="58"/>
        <end position="77"/>
    </location>
</feature>
<dbReference type="RefSeq" id="XP_009227411.1">
    <property type="nucleotide sequence ID" value="XM_009229147.1"/>
</dbReference>
<protein>
    <submittedName>
        <fullName evidence="2 3">Uncharacterized protein</fullName>
    </submittedName>
</protein>
<dbReference type="HOGENOM" id="CLU_1586585_0_0_1"/>